<protein>
    <submittedName>
        <fullName evidence="7">Transcriptional regulatory protein FixJ</fullName>
    </submittedName>
</protein>
<dbReference type="PROSITE" id="PS50110">
    <property type="entry name" value="RESPONSE_REGULATORY"/>
    <property type="match status" value="1"/>
</dbReference>
<evidence type="ECO:0000256" key="1">
    <source>
        <dbReference type="ARBA" id="ARBA00023015"/>
    </source>
</evidence>
<name>A0ABQ1JPK6_9SPHN</name>
<dbReference type="Gene3D" id="1.10.10.10">
    <property type="entry name" value="Winged helix-like DNA-binding domain superfamily/Winged helix DNA-binding domain"/>
    <property type="match status" value="1"/>
</dbReference>
<dbReference type="PANTHER" id="PTHR44688">
    <property type="entry name" value="DNA-BINDING TRANSCRIPTIONAL ACTIVATOR DEVR_DOSR"/>
    <property type="match status" value="1"/>
</dbReference>
<keyword evidence="3" id="KW-0804">Transcription</keyword>
<dbReference type="SMART" id="SM00421">
    <property type="entry name" value="HTH_LUXR"/>
    <property type="match status" value="1"/>
</dbReference>
<dbReference type="SMART" id="SM00448">
    <property type="entry name" value="REC"/>
    <property type="match status" value="1"/>
</dbReference>
<dbReference type="SUPFAM" id="SSF52172">
    <property type="entry name" value="CheY-like"/>
    <property type="match status" value="1"/>
</dbReference>
<organism evidence="7 8">
    <name type="scientific">Blastomonas aquatica</name>
    <dbReference type="NCBI Taxonomy" id="1510276"/>
    <lineage>
        <taxon>Bacteria</taxon>
        <taxon>Pseudomonadati</taxon>
        <taxon>Pseudomonadota</taxon>
        <taxon>Alphaproteobacteria</taxon>
        <taxon>Sphingomonadales</taxon>
        <taxon>Sphingomonadaceae</taxon>
        <taxon>Blastomonas</taxon>
    </lineage>
</organism>
<dbReference type="PANTHER" id="PTHR44688:SF16">
    <property type="entry name" value="DNA-BINDING TRANSCRIPTIONAL ACTIVATOR DEVR_DOSR"/>
    <property type="match status" value="1"/>
</dbReference>
<keyword evidence="8" id="KW-1185">Reference proteome</keyword>
<dbReference type="Pfam" id="PF00196">
    <property type="entry name" value="GerE"/>
    <property type="match status" value="1"/>
</dbReference>
<dbReference type="EMBL" id="BMGD01000006">
    <property type="protein sequence ID" value="GGB74072.1"/>
    <property type="molecule type" value="Genomic_DNA"/>
</dbReference>
<dbReference type="PRINTS" id="PR00038">
    <property type="entry name" value="HTHLUXR"/>
</dbReference>
<evidence type="ECO:0000256" key="2">
    <source>
        <dbReference type="ARBA" id="ARBA00023125"/>
    </source>
</evidence>
<dbReference type="InterPro" id="IPR001789">
    <property type="entry name" value="Sig_transdc_resp-reg_receiver"/>
</dbReference>
<feature type="domain" description="HTH luxR-type" evidence="5">
    <location>
        <begin position="133"/>
        <end position="198"/>
    </location>
</feature>
<dbReference type="RefSeq" id="WP_308419344.1">
    <property type="nucleotide sequence ID" value="NZ_BMGD01000006.1"/>
</dbReference>
<dbReference type="PROSITE" id="PS50043">
    <property type="entry name" value="HTH_LUXR_2"/>
    <property type="match status" value="1"/>
</dbReference>
<dbReference type="CDD" id="cd06170">
    <property type="entry name" value="LuxR_C_like"/>
    <property type="match status" value="1"/>
</dbReference>
<dbReference type="InterPro" id="IPR000792">
    <property type="entry name" value="Tscrpt_reg_LuxR_C"/>
</dbReference>
<dbReference type="PROSITE" id="PS00622">
    <property type="entry name" value="HTH_LUXR_1"/>
    <property type="match status" value="1"/>
</dbReference>
<keyword evidence="2" id="KW-0238">DNA-binding</keyword>
<accession>A0ABQ1JPK6</accession>
<evidence type="ECO:0000259" key="5">
    <source>
        <dbReference type="PROSITE" id="PS50043"/>
    </source>
</evidence>
<gene>
    <name evidence="7" type="primary">fixJ</name>
    <name evidence="7" type="ORF">GCM10010833_31630</name>
</gene>
<dbReference type="SUPFAM" id="SSF46894">
    <property type="entry name" value="C-terminal effector domain of the bipartite response regulators"/>
    <property type="match status" value="1"/>
</dbReference>
<dbReference type="InterPro" id="IPR016032">
    <property type="entry name" value="Sig_transdc_resp-reg_C-effctor"/>
</dbReference>
<keyword evidence="1" id="KW-0805">Transcription regulation</keyword>
<comment type="caution">
    <text evidence="7">The sequence shown here is derived from an EMBL/GenBank/DDBJ whole genome shotgun (WGS) entry which is preliminary data.</text>
</comment>
<proteinExistence type="predicted"/>
<feature type="domain" description="Response regulatory" evidence="6">
    <location>
        <begin position="3"/>
        <end position="117"/>
    </location>
</feature>
<feature type="modified residue" description="4-aspartylphosphate" evidence="4">
    <location>
        <position position="53"/>
    </location>
</feature>
<dbReference type="Gene3D" id="3.40.50.2300">
    <property type="match status" value="1"/>
</dbReference>
<evidence type="ECO:0000256" key="3">
    <source>
        <dbReference type="ARBA" id="ARBA00023163"/>
    </source>
</evidence>
<keyword evidence="4" id="KW-0597">Phosphoprotein</keyword>
<dbReference type="Pfam" id="PF00072">
    <property type="entry name" value="Response_reg"/>
    <property type="match status" value="1"/>
</dbReference>
<dbReference type="InterPro" id="IPR036388">
    <property type="entry name" value="WH-like_DNA-bd_sf"/>
</dbReference>
<dbReference type="Proteomes" id="UP000614261">
    <property type="component" value="Unassembled WGS sequence"/>
</dbReference>
<evidence type="ECO:0000256" key="4">
    <source>
        <dbReference type="PROSITE-ProRule" id="PRU00169"/>
    </source>
</evidence>
<evidence type="ECO:0000313" key="7">
    <source>
        <dbReference type="EMBL" id="GGB74072.1"/>
    </source>
</evidence>
<evidence type="ECO:0000313" key="8">
    <source>
        <dbReference type="Proteomes" id="UP000614261"/>
    </source>
</evidence>
<evidence type="ECO:0000259" key="6">
    <source>
        <dbReference type="PROSITE" id="PS50110"/>
    </source>
</evidence>
<reference evidence="8" key="1">
    <citation type="journal article" date="2019" name="Int. J. Syst. Evol. Microbiol.">
        <title>The Global Catalogue of Microorganisms (GCM) 10K type strain sequencing project: providing services to taxonomists for standard genome sequencing and annotation.</title>
        <authorList>
            <consortium name="The Broad Institute Genomics Platform"/>
            <consortium name="The Broad Institute Genome Sequencing Center for Infectious Disease"/>
            <person name="Wu L."/>
            <person name="Ma J."/>
        </authorList>
    </citation>
    <scope>NUCLEOTIDE SEQUENCE [LARGE SCALE GENOMIC DNA]</scope>
    <source>
        <strain evidence="8">CGMCC 1.12851</strain>
    </source>
</reference>
<sequence length="202" mass="22052">MRSIYIVDDDDDIRASLHTLLSVYKNTIIRGFPSGDAFLAELDELTPGPLLLDMNMPGTSGMEVIEAIDGRPDLLPIILTGWGDVPRAVLAMKAGAVDFLEKPCDPKQLLDTVETAFSLLEKTTLVAARADTAVKKLERLSGRERDVLEGLMVGKSNKIIGHELGISPRTVEVYRANMMEKLEVPSLPDAMRIAFFGGLLAD</sequence>
<dbReference type="InterPro" id="IPR011006">
    <property type="entry name" value="CheY-like_superfamily"/>
</dbReference>